<dbReference type="Proteomes" id="UP001159364">
    <property type="component" value="Linkage Group LG02"/>
</dbReference>
<reference evidence="1 2" key="1">
    <citation type="submission" date="2021-09" db="EMBL/GenBank/DDBJ databases">
        <title>Genomic insights and catalytic innovation underlie evolution of tropane alkaloids biosynthesis.</title>
        <authorList>
            <person name="Wang Y.-J."/>
            <person name="Tian T."/>
            <person name="Huang J.-P."/>
            <person name="Huang S.-X."/>
        </authorList>
    </citation>
    <scope>NUCLEOTIDE SEQUENCE [LARGE SCALE GENOMIC DNA]</scope>
    <source>
        <strain evidence="1">KIB-2018</strain>
        <tissue evidence="1">Leaf</tissue>
    </source>
</reference>
<comment type="caution">
    <text evidence="1">The sequence shown here is derived from an EMBL/GenBank/DDBJ whole genome shotgun (WGS) entry which is preliminary data.</text>
</comment>
<sequence length="259" mass="29717">MVEAARVSIRSLSIPTRLSKPPSISHHVRSVSLPRRSHSLISQLKDEINELKVWVCDALNPLRDFSDSLHYIIQLPRTQESLRYHRNILLENYLRFVDVYGVFQSLVLGFKVEQVGIVKTRDKFSLCTEFEGRLSEFLVQDSESVPVKDIELVFLFEDFSEVTVLVSVAVFRRISVSCFPRKGPSMPLKSKKPELKYGFRNLKRVKDLCGLKKKEANEISSIEKIQDLEWCIGGLEAGGEKVFRKLINTRVLLLHSLSQ</sequence>
<dbReference type="GO" id="GO:0048364">
    <property type="term" value="P:root development"/>
    <property type="evidence" value="ECO:0007669"/>
    <property type="project" value="InterPro"/>
</dbReference>
<dbReference type="PANTHER" id="PTHR33070">
    <property type="entry name" value="OS06G0725500 PROTEIN"/>
    <property type="match status" value="1"/>
</dbReference>
<protein>
    <submittedName>
        <fullName evidence="1">Uncharacterized protein</fullName>
    </submittedName>
</protein>
<keyword evidence="2" id="KW-1185">Reference proteome</keyword>
<evidence type="ECO:0000313" key="1">
    <source>
        <dbReference type="EMBL" id="KAJ8772739.1"/>
    </source>
</evidence>
<evidence type="ECO:0000313" key="2">
    <source>
        <dbReference type="Proteomes" id="UP001159364"/>
    </source>
</evidence>
<proteinExistence type="predicted"/>
<dbReference type="AlphaFoldDB" id="A0AAV8U3N4"/>
<organism evidence="1 2">
    <name type="scientific">Erythroxylum novogranatense</name>
    <dbReference type="NCBI Taxonomy" id="1862640"/>
    <lineage>
        <taxon>Eukaryota</taxon>
        <taxon>Viridiplantae</taxon>
        <taxon>Streptophyta</taxon>
        <taxon>Embryophyta</taxon>
        <taxon>Tracheophyta</taxon>
        <taxon>Spermatophyta</taxon>
        <taxon>Magnoliopsida</taxon>
        <taxon>eudicotyledons</taxon>
        <taxon>Gunneridae</taxon>
        <taxon>Pentapetalae</taxon>
        <taxon>rosids</taxon>
        <taxon>fabids</taxon>
        <taxon>Malpighiales</taxon>
        <taxon>Erythroxylaceae</taxon>
        <taxon>Erythroxylum</taxon>
    </lineage>
</organism>
<dbReference type="Pfam" id="PF03087">
    <property type="entry name" value="BPS1"/>
    <property type="match status" value="2"/>
</dbReference>
<gene>
    <name evidence="1" type="ORF">K2173_027916</name>
</gene>
<name>A0AAV8U3N4_9ROSI</name>
<accession>A0AAV8U3N4</accession>
<dbReference type="PANTHER" id="PTHR33070:SF49">
    <property type="entry name" value="OS06G0725500 PROTEIN"/>
    <property type="match status" value="1"/>
</dbReference>
<dbReference type="EMBL" id="JAIWQS010000002">
    <property type="protein sequence ID" value="KAJ8772739.1"/>
    <property type="molecule type" value="Genomic_DNA"/>
</dbReference>
<dbReference type="InterPro" id="IPR004320">
    <property type="entry name" value="BPS1_pln"/>
</dbReference>
<dbReference type="GO" id="GO:0048367">
    <property type="term" value="P:shoot system development"/>
    <property type="evidence" value="ECO:0007669"/>
    <property type="project" value="InterPro"/>
</dbReference>